<protein>
    <submittedName>
        <fullName evidence="1">Uncharacterized protein</fullName>
    </submittedName>
</protein>
<dbReference type="InterPro" id="IPR036396">
    <property type="entry name" value="Cyt_P450_sf"/>
</dbReference>
<reference evidence="1" key="1">
    <citation type="submission" date="2014-12" db="EMBL/GenBank/DDBJ databases">
        <title>Insight into the proteome of Arion vulgaris.</title>
        <authorList>
            <person name="Aradska J."/>
            <person name="Bulat T."/>
            <person name="Smidak R."/>
            <person name="Sarate P."/>
            <person name="Gangsoo J."/>
            <person name="Sialana F."/>
            <person name="Bilban M."/>
            <person name="Lubec G."/>
        </authorList>
    </citation>
    <scope>NUCLEOTIDE SEQUENCE</scope>
    <source>
        <tissue evidence="1">Skin</tissue>
    </source>
</reference>
<evidence type="ECO:0000313" key="1">
    <source>
        <dbReference type="EMBL" id="CEK63402.1"/>
    </source>
</evidence>
<organism evidence="1">
    <name type="scientific">Arion vulgaris</name>
    <dbReference type="NCBI Taxonomy" id="1028688"/>
    <lineage>
        <taxon>Eukaryota</taxon>
        <taxon>Metazoa</taxon>
        <taxon>Spiralia</taxon>
        <taxon>Lophotrochozoa</taxon>
        <taxon>Mollusca</taxon>
        <taxon>Gastropoda</taxon>
        <taxon>Heterobranchia</taxon>
        <taxon>Euthyneura</taxon>
        <taxon>Panpulmonata</taxon>
        <taxon>Eupulmonata</taxon>
        <taxon>Stylommatophora</taxon>
        <taxon>Helicina</taxon>
        <taxon>Arionoidea</taxon>
        <taxon>Arionidae</taxon>
        <taxon>Arion</taxon>
    </lineage>
</organism>
<feature type="non-terminal residue" evidence="1">
    <location>
        <position position="1"/>
    </location>
</feature>
<dbReference type="GO" id="GO:0020037">
    <property type="term" value="F:heme binding"/>
    <property type="evidence" value="ECO:0007669"/>
    <property type="project" value="InterPro"/>
</dbReference>
<dbReference type="GO" id="GO:0016705">
    <property type="term" value="F:oxidoreductase activity, acting on paired donors, with incorporation or reduction of molecular oxygen"/>
    <property type="evidence" value="ECO:0007669"/>
    <property type="project" value="InterPro"/>
</dbReference>
<dbReference type="Gene3D" id="1.10.630.10">
    <property type="entry name" value="Cytochrome P450"/>
    <property type="match status" value="1"/>
</dbReference>
<dbReference type="GO" id="GO:0005506">
    <property type="term" value="F:iron ion binding"/>
    <property type="evidence" value="ECO:0007669"/>
    <property type="project" value="InterPro"/>
</dbReference>
<name>A0A0B6Z4W1_9EUPU</name>
<sequence>WKILKASWNSTLPLLITDWAKTYGDIAFVYNLGQPMVFLNTAEIARKLLTSDKYKFLVADRPLLAASSITEYNGKDLMFSKY</sequence>
<dbReference type="SUPFAM" id="SSF48264">
    <property type="entry name" value="Cytochrome P450"/>
    <property type="match status" value="1"/>
</dbReference>
<dbReference type="GO" id="GO:0004497">
    <property type="term" value="F:monooxygenase activity"/>
    <property type="evidence" value="ECO:0007669"/>
    <property type="project" value="InterPro"/>
</dbReference>
<feature type="non-terminal residue" evidence="1">
    <location>
        <position position="82"/>
    </location>
</feature>
<proteinExistence type="predicted"/>
<dbReference type="EMBL" id="HACG01016537">
    <property type="protein sequence ID" value="CEK63402.1"/>
    <property type="molecule type" value="Transcribed_RNA"/>
</dbReference>
<dbReference type="AlphaFoldDB" id="A0A0B6Z4W1"/>
<accession>A0A0B6Z4W1</accession>
<gene>
    <name evidence="1" type="primary">ORF48175</name>
</gene>